<protein>
    <recommendedName>
        <fullName evidence="6">F-box domain-containing protein</fullName>
    </recommendedName>
</protein>
<proteinExistence type="predicted"/>
<dbReference type="AlphaFoldDB" id="A0A835KL02"/>
<feature type="compositionally biased region" description="Pro residues" evidence="1">
    <location>
        <begin position="220"/>
        <end position="233"/>
    </location>
</feature>
<dbReference type="InterPro" id="IPR036047">
    <property type="entry name" value="F-box-like_dom_sf"/>
</dbReference>
<feature type="region of interest" description="Disordered" evidence="1">
    <location>
        <begin position="209"/>
        <end position="238"/>
    </location>
</feature>
<organism evidence="4 5">
    <name type="scientific">Digitaria exilis</name>
    <dbReference type="NCBI Taxonomy" id="1010633"/>
    <lineage>
        <taxon>Eukaryota</taxon>
        <taxon>Viridiplantae</taxon>
        <taxon>Streptophyta</taxon>
        <taxon>Embryophyta</taxon>
        <taxon>Tracheophyta</taxon>
        <taxon>Spermatophyta</taxon>
        <taxon>Magnoliopsida</taxon>
        <taxon>Liliopsida</taxon>
        <taxon>Poales</taxon>
        <taxon>Poaceae</taxon>
        <taxon>PACMAD clade</taxon>
        <taxon>Panicoideae</taxon>
        <taxon>Panicodae</taxon>
        <taxon>Paniceae</taxon>
        <taxon>Anthephorinae</taxon>
        <taxon>Digitaria</taxon>
    </lineage>
</organism>
<dbReference type="EMBL" id="JACEFO010001608">
    <property type="protein sequence ID" value="KAF8731355.1"/>
    <property type="molecule type" value="Genomic_DNA"/>
</dbReference>
<evidence type="ECO:0000259" key="2">
    <source>
        <dbReference type="Pfam" id="PF00646"/>
    </source>
</evidence>
<dbReference type="Pfam" id="PF00646">
    <property type="entry name" value="F-box"/>
    <property type="match status" value="1"/>
</dbReference>
<keyword evidence="5" id="KW-1185">Reference proteome</keyword>
<feature type="domain" description="F-box" evidence="2">
    <location>
        <begin position="244"/>
        <end position="283"/>
    </location>
</feature>
<gene>
    <name evidence="4" type="ORF">HU200_016411</name>
</gene>
<evidence type="ECO:0000259" key="3">
    <source>
        <dbReference type="Pfam" id="PF23635"/>
    </source>
</evidence>
<dbReference type="InterPro" id="IPR001810">
    <property type="entry name" value="F-box_dom"/>
</dbReference>
<sequence>MGTRPLPSFVASSLSHFISIFDSATADQATMPPPPPPQKLFEVLWKEVLVRFPPDQSASLLHAAVACTRPARVVADPGFRARFRGFHGGDPVPRFLSDLRGYAEGSISRVVRTSTFRPRRSERLCWRAVDARHGRVNLYTVRDGIPFSRSDLIDTGDLRRLFTPPRPRPRSWNAALLYGGPFRVVVVGTDEGGLFCFLYSSEDGARSVEASSEQEIGVDPAPPAQSPESPAPPLDGFSMDSVIDDALEEILLRLPRDDPATLIRAGAVCKRWSGIVSSPGFRRRFAQPALAGFVANLRDGDSGGDTDFVARFVPTGDDPSFPPGTDHRARRALDARHGRVLLATTASGRLRLEVWEPATGVLRELPPPPRTLHDSVLEEPFGWNAAVLGGTHGTPDNLHGQPPAPFRVVLLDDDSSKCKLRLHIYSSEGDAWSQAKYGPLSPLLGVDTAPPALVKSKLFFLIDANSILQYDLSSERMDVILLPRDHYKQQFSALTTTKQGGLGLARICSKEILCWSMQMNPEGVERWKETDTLDLTKLLPPDAFPISEGYLGFAHGLQVFFVGSEDRQSTFLIDFNSGMVTKEGCGEGCTHGVVPCTRFLHSR</sequence>
<comment type="caution">
    <text evidence="4">The sequence shown here is derived from an EMBL/GenBank/DDBJ whole genome shotgun (WGS) entry which is preliminary data.</text>
</comment>
<dbReference type="Proteomes" id="UP000636709">
    <property type="component" value="Unassembled WGS sequence"/>
</dbReference>
<dbReference type="PANTHER" id="PTHR32133:SF386">
    <property type="entry name" value="F-BOX DOMAIN-CONTAINING PROTEIN"/>
    <property type="match status" value="1"/>
</dbReference>
<feature type="domain" description="F-box protein AT5G49610-like beta-propeller" evidence="3">
    <location>
        <begin position="333"/>
        <end position="537"/>
    </location>
</feature>
<dbReference type="InterPro" id="IPR056594">
    <property type="entry name" value="AT5G49610-like_b-prop"/>
</dbReference>
<dbReference type="PANTHER" id="PTHR32133">
    <property type="entry name" value="OS07G0120400 PROTEIN"/>
    <property type="match status" value="1"/>
</dbReference>
<evidence type="ECO:0000313" key="5">
    <source>
        <dbReference type="Proteomes" id="UP000636709"/>
    </source>
</evidence>
<reference evidence="4" key="1">
    <citation type="submission" date="2020-07" db="EMBL/GenBank/DDBJ databases">
        <title>Genome sequence and genetic diversity analysis of an under-domesticated orphan crop, white fonio (Digitaria exilis).</title>
        <authorList>
            <person name="Bennetzen J.L."/>
            <person name="Chen S."/>
            <person name="Ma X."/>
            <person name="Wang X."/>
            <person name="Yssel A.E.J."/>
            <person name="Chaluvadi S.R."/>
            <person name="Johnson M."/>
            <person name="Gangashetty P."/>
            <person name="Hamidou F."/>
            <person name="Sanogo M.D."/>
            <person name="Zwaenepoel A."/>
            <person name="Wallace J."/>
            <person name="Van De Peer Y."/>
            <person name="Van Deynze A."/>
        </authorList>
    </citation>
    <scope>NUCLEOTIDE SEQUENCE</scope>
    <source>
        <tissue evidence="4">Leaves</tissue>
    </source>
</reference>
<dbReference type="Pfam" id="PF23635">
    <property type="entry name" value="Beta-prop_AT5G49610-like"/>
    <property type="match status" value="1"/>
</dbReference>
<evidence type="ECO:0000256" key="1">
    <source>
        <dbReference type="SAM" id="MobiDB-lite"/>
    </source>
</evidence>
<evidence type="ECO:0000313" key="4">
    <source>
        <dbReference type="EMBL" id="KAF8731355.1"/>
    </source>
</evidence>
<dbReference type="SUPFAM" id="SSF81383">
    <property type="entry name" value="F-box domain"/>
    <property type="match status" value="1"/>
</dbReference>
<accession>A0A835KL02</accession>
<evidence type="ECO:0008006" key="6">
    <source>
        <dbReference type="Google" id="ProtNLM"/>
    </source>
</evidence>
<name>A0A835KL02_9POAL</name>